<evidence type="ECO:0000256" key="5">
    <source>
        <dbReference type="ARBA" id="ARBA00023288"/>
    </source>
</evidence>
<proteinExistence type="predicted"/>
<evidence type="ECO:0000313" key="8">
    <source>
        <dbReference type="EMBL" id="QEH61325.1"/>
    </source>
</evidence>
<feature type="domain" description="ABC transporter substrate-binding protein PnrA-like" evidence="7">
    <location>
        <begin position="250"/>
        <end position="318"/>
    </location>
</feature>
<keyword evidence="3 6" id="KW-0732">Signal</keyword>
<keyword evidence="9" id="KW-1185">Reference proteome</keyword>
<feature type="chain" id="PRO_5022927689" evidence="6">
    <location>
        <begin position="24"/>
        <end position="446"/>
    </location>
</feature>
<dbReference type="InterPro" id="IPR003760">
    <property type="entry name" value="PnrA-like"/>
</dbReference>
<gene>
    <name evidence="8" type="primary">bmpA</name>
    <name evidence="8" type="ORF">SCHIN_v1c01270</name>
</gene>
<dbReference type="PANTHER" id="PTHR34296:SF2">
    <property type="entry name" value="ABC TRANSPORTER GUANOSINE-BINDING PROTEIN NUPN"/>
    <property type="match status" value="1"/>
</dbReference>
<dbReference type="EMBL" id="CP043026">
    <property type="protein sequence ID" value="QEH61325.1"/>
    <property type="molecule type" value="Genomic_DNA"/>
</dbReference>
<protein>
    <submittedName>
        <fullName evidence="8">Basic membrane protein A</fullName>
    </submittedName>
</protein>
<evidence type="ECO:0000256" key="4">
    <source>
        <dbReference type="ARBA" id="ARBA00023136"/>
    </source>
</evidence>
<dbReference type="PANTHER" id="PTHR34296">
    <property type="entry name" value="TRANSCRIPTIONAL ACTIVATOR PROTEIN MED"/>
    <property type="match status" value="1"/>
</dbReference>
<evidence type="ECO:0000256" key="3">
    <source>
        <dbReference type="ARBA" id="ARBA00022729"/>
    </source>
</evidence>
<dbReference type="RefSeq" id="WP_166507720.1">
    <property type="nucleotide sequence ID" value="NZ_CP043026.1"/>
</dbReference>
<accession>A0A5B9Y3F5</accession>
<evidence type="ECO:0000256" key="6">
    <source>
        <dbReference type="SAM" id="SignalP"/>
    </source>
</evidence>
<keyword evidence="2" id="KW-1003">Cell membrane</keyword>
<name>A0A5B9Y3F5_9MOLU</name>
<keyword evidence="4" id="KW-0472">Membrane</keyword>
<comment type="subcellular location">
    <subcellularLocation>
        <location evidence="1">Cell membrane</location>
    </subcellularLocation>
</comment>
<dbReference type="Proteomes" id="UP000323144">
    <property type="component" value="Chromosome"/>
</dbReference>
<keyword evidence="5" id="KW-0449">Lipoprotein</keyword>
<dbReference type="InterPro" id="IPR050957">
    <property type="entry name" value="BMP_lipoprotein"/>
</dbReference>
<dbReference type="KEGG" id="schi:SCHIN_v1c01270"/>
<evidence type="ECO:0000256" key="2">
    <source>
        <dbReference type="ARBA" id="ARBA00022475"/>
    </source>
</evidence>
<organism evidence="8 9">
    <name type="scientific">Spiroplasma chinense</name>
    <dbReference type="NCBI Taxonomy" id="216932"/>
    <lineage>
        <taxon>Bacteria</taxon>
        <taxon>Bacillati</taxon>
        <taxon>Mycoplasmatota</taxon>
        <taxon>Mollicutes</taxon>
        <taxon>Entomoplasmatales</taxon>
        <taxon>Spiroplasmataceae</taxon>
        <taxon>Spiroplasma</taxon>
    </lineage>
</organism>
<feature type="signal peptide" evidence="6">
    <location>
        <begin position="1"/>
        <end position="23"/>
    </location>
</feature>
<reference evidence="8 9" key="1">
    <citation type="submission" date="2019-08" db="EMBL/GenBank/DDBJ databases">
        <title>Complete genome sequence of Spiroplasma chinense CCH (DSM 19755).</title>
        <authorList>
            <person name="Shen H.-Y."/>
            <person name="Lin Y.-C."/>
            <person name="Chou L."/>
            <person name="Kuo C.-H."/>
        </authorList>
    </citation>
    <scope>NUCLEOTIDE SEQUENCE [LARGE SCALE GENOMIC DNA]</scope>
    <source>
        <strain evidence="8 9">CCH</strain>
    </source>
</reference>
<evidence type="ECO:0000313" key="9">
    <source>
        <dbReference type="Proteomes" id="UP000323144"/>
    </source>
</evidence>
<evidence type="ECO:0000259" key="7">
    <source>
        <dbReference type="Pfam" id="PF02608"/>
    </source>
</evidence>
<dbReference type="Gene3D" id="3.40.50.2300">
    <property type="match status" value="2"/>
</dbReference>
<dbReference type="AlphaFoldDB" id="A0A5B9Y3F5"/>
<sequence>MKKLLSGLMAVAIVGSSAASVVACGKGLDTSKITGEKIWLVTDTGKVDDKSFNQSGFDGGNYFINNIHNPNGTDKTIGKTEPDDLSDLQAAYENAKFDGAGTLILPGFHHALEGENKAARVMNGGTTILLDGDDGGQANQIGIMFRGDVSGFYAGLSSLIQLSNDATWTKKEVVMSTFGGVHNAGAVDNFMVGYLASIEVFNKIVGDEKLKEQFNVGENVTSAKRVSTQENGPATDQESTWFSGSFAAGDGKTLSESHINAGASIIMPVAGPQTKDTLDAIGDRKDVFVVGVDTDQVTSYGTEKFLTSAEKPLVDATVISLGHSKLYNGKEGVQDKTLAYAKDKGASFSTAGTDGKFSSYDMEAKKGETWEGKTLWMGGKASNGGKNKVTAETYNKVSEIITQAMLEETSIDLFAKIATDASAKNILSNATVKAYADKIIADLNKE</sequence>
<dbReference type="PROSITE" id="PS51257">
    <property type="entry name" value="PROKAR_LIPOPROTEIN"/>
    <property type="match status" value="1"/>
</dbReference>
<evidence type="ECO:0000256" key="1">
    <source>
        <dbReference type="ARBA" id="ARBA00004236"/>
    </source>
</evidence>
<dbReference type="GO" id="GO:0005886">
    <property type="term" value="C:plasma membrane"/>
    <property type="evidence" value="ECO:0007669"/>
    <property type="project" value="UniProtKB-SubCell"/>
</dbReference>
<dbReference type="Pfam" id="PF02608">
    <property type="entry name" value="Bmp"/>
    <property type="match status" value="1"/>
</dbReference>